<keyword evidence="2" id="KW-0812">Transmembrane</keyword>
<dbReference type="Proteomes" id="UP001145021">
    <property type="component" value="Unassembled WGS sequence"/>
</dbReference>
<feature type="compositionally biased region" description="Basic residues" evidence="1">
    <location>
        <begin position="1"/>
        <end position="11"/>
    </location>
</feature>
<dbReference type="AlphaFoldDB" id="A0A9W8CLB1"/>
<proteinExistence type="predicted"/>
<organism evidence="3 4">
    <name type="scientific">Coemansia asiatica</name>
    <dbReference type="NCBI Taxonomy" id="1052880"/>
    <lineage>
        <taxon>Eukaryota</taxon>
        <taxon>Fungi</taxon>
        <taxon>Fungi incertae sedis</taxon>
        <taxon>Zoopagomycota</taxon>
        <taxon>Kickxellomycotina</taxon>
        <taxon>Kickxellomycetes</taxon>
        <taxon>Kickxellales</taxon>
        <taxon>Kickxellaceae</taxon>
        <taxon>Coemansia</taxon>
    </lineage>
</organism>
<evidence type="ECO:0000256" key="2">
    <source>
        <dbReference type="SAM" id="Phobius"/>
    </source>
</evidence>
<feature type="transmembrane region" description="Helical" evidence="2">
    <location>
        <begin position="41"/>
        <end position="59"/>
    </location>
</feature>
<comment type="caution">
    <text evidence="3">The sequence shown here is derived from an EMBL/GenBank/DDBJ whole genome shotgun (WGS) entry which is preliminary data.</text>
</comment>
<protein>
    <submittedName>
        <fullName evidence="3">Uncharacterized protein</fullName>
    </submittedName>
</protein>
<evidence type="ECO:0000313" key="3">
    <source>
        <dbReference type="EMBL" id="KAJ1646325.1"/>
    </source>
</evidence>
<reference evidence="3" key="1">
    <citation type="submission" date="2022-07" db="EMBL/GenBank/DDBJ databases">
        <title>Phylogenomic reconstructions and comparative analyses of Kickxellomycotina fungi.</title>
        <authorList>
            <person name="Reynolds N.K."/>
            <person name="Stajich J.E."/>
            <person name="Barry K."/>
            <person name="Grigoriev I.V."/>
            <person name="Crous P."/>
            <person name="Smith M.E."/>
        </authorList>
    </citation>
    <scope>NUCLEOTIDE SEQUENCE</scope>
    <source>
        <strain evidence="3">NBRC 105413</strain>
    </source>
</reference>
<keyword evidence="4" id="KW-1185">Reference proteome</keyword>
<name>A0A9W8CLB1_9FUNG</name>
<accession>A0A9W8CLB1</accession>
<keyword evidence="2" id="KW-1133">Transmembrane helix</keyword>
<evidence type="ECO:0000313" key="4">
    <source>
        <dbReference type="Proteomes" id="UP001145021"/>
    </source>
</evidence>
<dbReference type="EMBL" id="JANBOH010000065">
    <property type="protein sequence ID" value="KAJ1646325.1"/>
    <property type="molecule type" value="Genomic_DNA"/>
</dbReference>
<sequence>MAHDHRGKQQHRQTQIPRPGPLNQPERRTLWTIYKGIEPRYRILLGMGFMGFSMVGLWVSDKLEEAYPPTADNRITRVSHDDTVYVQN</sequence>
<evidence type="ECO:0000256" key="1">
    <source>
        <dbReference type="SAM" id="MobiDB-lite"/>
    </source>
</evidence>
<gene>
    <name evidence="3" type="ORF">LPJ64_002178</name>
</gene>
<keyword evidence="2" id="KW-0472">Membrane</keyword>
<feature type="region of interest" description="Disordered" evidence="1">
    <location>
        <begin position="1"/>
        <end position="27"/>
    </location>
</feature>